<evidence type="ECO:0000313" key="4">
    <source>
        <dbReference type="Proteomes" id="UP000277811"/>
    </source>
</evidence>
<evidence type="ECO:0000313" key="3">
    <source>
        <dbReference type="EMBL" id="VBB04898.1"/>
    </source>
</evidence>
<dbReference type="SUPFAM" id="SSF54909">
    <property type="entry name" value="Dimeric alpha+beta barrel"/>
    <property type="match status" value="1"/>
</dbReference>
<dbReference type="InterPro" id="IPR011008">
    <property type="entry name" value="Dimeric_a/b-barrel"/>
</dbReference>
<reference evidence="3 4" key="1">
    <citation type="submission" date="2018-06" db="EMBL/GenBank/DDBJ databases">
        <authorList>
            <person name="Strepis N."/>
        </authorList>
    </citation>
    <scope>NUCLEOTIDE SEQUENCE [LARGE SCALE GENOMIC DNA]</scope>
    <source>
        <strain evidence="3">LUCI</strain>
    </source>
</reference>
<keyword evidence="4" id="KW-1185">Reference proteome</keyword>
<proteinExistence type="inferred from homology"/>
<sequence length="100" mass="11474">MKNINISLKVDKVPTEQADAMFNQHRAWFAKNFQQGNFLLLGPYQDKEHAGVIIAQAESREALDKVLSEDVYYPLDLATYEVHEFKAAMVAENIKEFQGR</sequence>
<accession>A0A498R6Z5</accession>
<dbReference type="Gene3D" id="3.30.70.1060">
    <property type="entry name" value="Dimeric alpha+beta barrel"/>
    <property type="match status" value="1"/>
</dbReference>
<dbReference type="AlphaFoldDB" id="A0A498R6Z5"/>
<feature type="domain" description="YCII-related" evidence="2">
    <location>
        <begin position="16"/>
        <end position="86"/>
    </location>
</feature>
<evidence type="ECO:0000256" key="1">
    <source>
        <dbReference type="ARBA" id="ARBA00007689"/>
    </source>
</evidence>
<dbReference type="PANTHER" id="PTHR37828">
    <property type="entry name" value="GSR2449 PROTEIN"/>
    <property type="match status" value="1"/>
</dbReference>
<gene>
    <name evidence="3" type="ORF">LUCI_0104</name>
</gene>
<name>A0A498R6Z5_9FIRM</name>
<comment type="similarity">
    <text evidence="1">Belongs to the YciI family.</text>
</comment>
<dbReference type="Proteomes" id="UP000277811">
    <property type="component" value="Unassembled WGS sequence"/>
</dbReference>
<evidence type="ECO:0000259" key="2">
    <source>
        <dbReference type="Pfam" id="PF03795"/>
    </source>
</evidence>
<dbReference type="PANTHER" id="PTHR37828:SF1">
    <property type="entry name" value="YCII-RELATED DOMAIN-CONTAINING PROTEIN"/>
    <property type="match status" value="1"/>
</dbReference>
<dbReference type="RefSeq" id="WP_207856742.1">
    <property type="nucleotide sequence ID" value="NZ_UPPP01000051.1"/>
</dbReference>
<organism evidence="3 4">
    <name type="scientific">Lucifera butyrica</name>
    <dbReference type="NCBI Taxonomy" id="1351585"/>
    <lineage>
        <taxon>Bacteria</taxon>
        <taxon>Bacillati</taxon>
        <taxon>Bacillota</taxon>
        <taxon>Negativicutes</taxon>
        <taxon>Veillonellales</taxon>
        <taxon>Veillonellaceae</taxon>
        <taxon>Lucifera</taxon>
    </lineage>
</organism>
<dbReference type="EMBL" id="UPPP01000051">
    <property type="protein sequence ID" value="VBB04898.1"/>
    <property type="molecule type" value="Genomic_DNA"/>
</dbReference>
<dbReference type="InterPro" id="IPR005545">
    <property type="entry name" value="YCII"/>
</dbReference>
<dbReference type="Pfam" id="PF03795">
    <property type="entry name" value="YCII"/>
    <property type="match status" value="1"/>
</dbReference>
<protein>
    <submittedName>
        <fullName evidence="3">Dimeric alpha-beta barrel</fullName>
    </submittedName>
</protein>